<name>A0A922CZ89_MANSE</name>
<dbReference type="Pfam" id="PF02958">
    <property type="entry name" value="EcKL"/>
    <property type="match status" value="1"/>
</dbReference>
<dbReference type="Proteomes" id="UP000791440">
    <property type="component" value="Unassembled WGS sequence"/>
</dbReference>
<keyword evidence="2" id="KW-1185">Reference proteome</keyword>
<dbReference type="PANTHER" id="PTHR11012">
    <property type="entry name" value="PROTEIN KINASE-LIKE DOMAIN-CONTAINING"/>
    <property type="match status" value="1"/>
</dbReference>
<comment type="caution">
    <text evidence="1">The sequence shown here is derived from an EMBL/GenBank/DDBJ whole genome shotgun (WGS) entry which is preliminary data.</text>
</comment>
<protein>
    <recommendedName>
        <fullName evidence="3">Ecdysteroid 22-kinase</fullName>
    </recommendedName>
</protein>
<reference evidence="1" key="2">
    <citation type="submission" date="2020-12" db="EMBL/GenBank/DDBJ databases">
        <authorList>
            <person name="Kanost M."/>
        </authorList>
    </citation>
    <scope>NUCLEOTIDE SEQUENCE</scope>
</reference>
<reference evidence="1" key="1">
    <citation type="journal article" date="2016" name="Insect Biochem. Mol. Biol.">
        <title>Multifaceted biological insights from a draft genome sequence of the tobacco hornworm moth, Manduca sexta.</title>
        <authorList>
            <person name="Kanost M.R."/>
            <person name="Arrese E.L."/>
            <person name="Cao X."/>
            <person name="Chen Y.R."/>
            <person name="Chellapilla S."/>
            <person name="Goldsmith M.R."/>
            <person name="Grosse-Wilde E."/>
            <person name="Heckel D.G."/>
            <person name="Herndon N."/>
            <person name="Jiang H."/>
            <person name="Papanicolaou A."/>
            <person name="Qu J."/>
            <person name="Soulages J.L."/>
            <person name="Vogel H."/>
            <person name="Walters J."/>
            <person name="Waterhouse R.M."/>
            <person name="Ahn S.J."/>
            <person name="Almeida F.C."/>
            <person name="An C."/>
            <person name="Aqrawi P."/>
            <person name="Bretschneider A."/>
            <person name="Bryant W.B."/>
            <person name="Bucks S."/>
            <person name="Chao H."/>
            <person name="Chevignon G."/>
            <person name="Christen J.M."/>
            <person name="Clarke D.F."/>
            <person name="Dittmer N.T."/>
            <person name="Ferguson L.C.F."/>
            <person name="Garavelou S."/>
            <person name="Gordon K.H.J."/>
            <person name="Gunaratna R.T."/>
            <person name="Han Y."/>
            <person name="Hauser F."/>
            <person name="He Y."/>
            <person name="Heidel-Fischer H."/>
            <person name="Hirsh A."/>
            <person name="Hu Y."/>
            <person name="Jiang H."/>
            <person name="Kalra D."/>
            <person name="Klinner C."/>
            <person name="Konig C."/>
            <person name="Kovar C."/>
            <person name="Kroll A.R."/>
            <person name="Kuwar S.S."/>
            <person name="Lee S.L."/>
            <person name="Lehman R."/>
            <person name="Li K."/>
            <person name="Li Z."/>
            <person name="Liang H."/>
            <person name="Lovelace S."/>
            <person name="Lu Z."/>
            <person name="Mansfield J.H."/>
            <person name="McCulloch K.J."/>
            <person name="Mathew T."/>
            <person name="Morton B."/>
            <person name="Muzny D.M."/>
            <person name="Neunemann D."/>
            <person name="Ongeri F."/>
            <person name="Pauchet Y."/>
            <person name="Pu L.L."/>
            <person name="Pyrousis I."/>
            <person name="Rao X.J."/>
            <person name="Redding A."/>
            <person name="Roesel C."/>
            <person name="Sanchez-Gracia A."/>
            <person name="Schaack S."/>
            <person name="Shukla A."/>
            <person name="Tetreau G."/>
            <person name="Wang Y."/>
            <person name="Xiong G.H."/>
            <person name="Traut W."/>
            <person name="Walsh T.K."/>
            <person name="Worley K.C."/>
            <person name="Wu D."/>
            <person name="Wu W."/>
            <person name="Wu Y.Q."/>
            <person name="Zhang X."/>
            <person name="Zou Z."/>
            <person name="Zucker H."/>
            <person name="Briscoe A.D."/>
            <person name="Burmester T."/>
            <person name="Clem R.J."/>
            <person name="Feyereisen R."/>
            <person name="Grimmelikhuijzen C.J.P."/>
            <person name="Hamodrakas S.J."/>
            <person name="Hansson B.S."/>
            <person name="Huguet E."/>
            <person name="Jermiin L.S."/>
            <person name="Lan Q."/>
            <person name="Lehman H.K."/>
            <person name="Lorenzen M."/>
            <person name="Merzendorfer H."/>
            <person name="Michalopoulos I."/>
            <person name="Morton D.B."/>
            <person name="Muthukrishnan S."/>
            <person name="Oakeshott J.G."/>
            <person name="Palmer W."/>
            <person name="Park Y."/>
            <person name="Passarelli A.L."/>
            <person name="Rozas J."/>
            <person name="Schwartz L.M."/>
            <person name="Smith W."/>
            <person name="Southgate A."/>
            <person name="Vilcinskas A."/>
            <person name="Vogt R."/>
            <person name="Wang P."/>
            <person name="Werren J."/>
            <person name="Yu X.Q."/>
            <person name="Zhou J.J."/>
            <person name="Brown S.J."/>
            <person name="Scherer S.E."/>
            <person name="Richards S."/>
            <person name="Blissard G.W."/>
        </authorList>
    </citation>
    <scope>NUCLEOTIDE SEQUENCE</scope>
</reference>
<evidence type="ECO:0008006" key="3">
    <source>
        <dbReference type="Google" id="ProtNLM"/>
    </source>
</evidence>
<dbReference type="EMBL" id="JH669060">
    <property type="protein sequence ID" value="KAG6463912.1"/>
    <property type="molecule type" value="Genomic_DNA"/>
</dbReference>
<organism evidence="1 2">
    <name type="scientific">Manduca sexta</name>
    <name type="common">Tobacco hawkmoth</name>
    <name type="synonym">Tobacco hornworm</name>
    <dbReference type="NCBI Taxonomy" id="7130"/>
    <lineage>
        <taxon>Eukaryota</taxon>
        <taxon>Metazoa</taxon>
        <taxon>Ecdysozoa</taxon>
        <taxon>Arthropoda</taxon>
        <taxon>Hexapoda</taxon>
        <taxon>Insecta</taxon>
        <taxon>Pterygota</taxon>
        <taxon>Neoptera</taxon>
        <taxon>Endopterygota</taxon>
        <taxon>Lepidoptera</taxon>
        <taxon>Glossata</taxon>
        <taxon>Ditrysia</taxon>
        <taxon>Bombycoidea</taxon>
        <taxon>Sphingidae</taxon>
        <taxon>Sphinginae</taxon>
        <taxon>Sphingini</taxon>
        <taxon>Manduca</taxon>
    </lineage>
</organism>
<evidence type="ECO:0000313" key="1">
    <source>
        <dbReference type="EMBL" id="KAG6463912.1"/>
    </source>
</evidence>
<dbReference type="AlphaFoldDB" id="A0A922CZ89"/>
<proteinExistence type="predicted"/>
<evidence type="ECO:0000313" key="2">
    <source>
        <dbReference type="Proteomes" id="UP000791440"/>
    </source>
</evidence>
<sequence length="144" mass="17209">MMKEINGNVVDLIPIDYQLMHYGSPVNDFMYFIYSCTDRTMRKQHFQHLKDVYYSSMERFLEYFDMDAATVYSKAEFEKVLKETLDFGLIIVIIFGPFLFVDEDDVPDVSKDSMETVSFKTDDKYKDRLRETIEEFIEWGYVQC</sequence>
<accession>A0A922CZ89</accession>
<gene>
    <name evidence="1" type="ORF">O3G_MSEX014148</name>
</gene>
<dbReference type="PANTHER" id="PTHR11012:SF30">
    <property type="entry name" value="PROTEIN KINASE-LIKE DOMAIN-CONTAINING"/>
    <property type="match status" value="1"/>
</dbReference>
<dbReference type="InterPro" id="IPR004119">
    <property type="entry name" value="EcKL"/>
</dbReference>